<dbReference type="InterPro" id="IPR037459">
    <property type="entry name" value="RhgT-like"/>
</dbReference>
<proteinExistence type="inferred from homology"/>
<dbReference type="InterPro" id="IPR036514">
    <property type="entry name" value="SGNH_hydro_sf"/>
</dbReference>
<comment type="similarity">
    <text evidence="1">Belongs to the 'GDSL' lipolytic enzyme family.</text>
</comment>
<dbReference type="PANTHER" id="PTHR43695">
    <property type="entry name" value="PUTATIVE (AFU_ORTHOLOGUE AFUA_2G17250)-RELATED"/>
    <property type="match status" value="1"/>
</dbReference>
<evidence type="ECO:0000256" key="2">
    <source>
        <dbReference type="ARBA" id="ARBA00022801"/>
    </source>
</evidence>
<dbReference type="EMBL" id="JAUSTY010000003">
    <property type="protein sequence ID" value="MDQ0164959.1"/>
    <property type="molecule type" value="Genomic_DNA"/>
</dbReference>
<name>A0ABT9VVQ4_9BACI</name>
<sequence>MKKVNIYLAGDSTVSYYDTSYYPRSGWGQLLGNLMNEHVHVHNKASSGRSTKSFIEEGRLLEIEGRLVTGDYLFIQFGHNDAKPDTERRTEPFTTYKEYLLKYIEVAKRKGAFPVLFTPVQRRSFNQEGELQATHGEYPNAMKQLAQETKTPLIDLGAKSERLLQDLGTEKAKELYLWLKPDAHANYPSGIQDDTHFSEYGALEMAKLVVEGLLELDLPLSQYVIK</sequence>
<keyword evidence="5" id="KW-1185">Reference proteome</keyword>
<gene>
    <name evidence="4" type="ORF">J2S11_000859</name>
</gene>
<reference evidence="4 5" key="1">
    <citation type="submission" date="2023-07" db="EMBL/GenBank/DDBJ databases">
        <title>Genomic Encyclopedia of Type Strains, Phase IV (KMG-IV): sequencing the most valuable type-strain genomes for metagenomic binning, comparative biology and taxonomic classification.</title>
        <authorList>
            <person name="Goeker M."/>
        </authorList>
    </citation>
    <scope>NUCLEOTIDE SEQUENCE [LARGE SCALE GENOMIC DNA]</scope>
    <source>
        <strain evidence="4 5">DSM 12751</strain>
    </source>
</reference>
<dbReference type="SUPFAM" id="SSF52266">
    <property type="entry name" value="SGNH hydrolase"/>
    <property type="match status" value="1"/>
</dbReference>
<evidence type="ECO:0000313" key="4">
    <source>
        <dbReference type="EMBL" id="MDQ0164959.1"/>
    </source>
</evidence>
<accession>A0ABT9VVQ4</accession>
<feature type="domain" description="SGNH hydrolase-type esterase" evidence="3">
    <location>
        <begin position="10"/>
        <end position="201"/>
    </location>
</feature>
<protein>
    <submittedName>
        <fullName evidence="4">Lysophospholipase L1-like esterase</fullName>
    </submittedName>
</protein>
<evidence type="ECO:0000256" key="1">
    <source>
        <dbReference type="ARBA" id="ARBA00008668"/>
    </source>
</evidence>
<organism evidence="4 5">
    <name type="scientific">Caldalkalibacillus horti</name>
    <dbReference type="NCBI Taxonomy" id="77523"/>
    <lineage>
        <taxon>Bacteria</taxon>
        <taxon>Bacillati</taxon>
        <taxon>Bacillota</taxon>
        <taxon>Bacilli</taxon>
        <taxon>Bacillales</taxon>
        <taxon>Bacillaceae</taxon>
        <taxon>Caldalkalibacillus</taxon>
    </lineage>
</organism>
<dbReference type="PANTHER" id="PTHR43695:SF1">
    <property type="entry name" value="RHAMNOGALACTURONAN ACETYLESTERASE"/>
    <property type="match status" value="1"/>
</dbReference>
<keyword evidence="2" id="KW-0378">Hydrolase</keyword>
<dbReference type="CDD" id="cd01821">
    <property type="entry name" value="Rhamnogalacturan_acetylesterase_like"/>
    <property type="match status" value="1"/>
</dbReference>
<dbReference type="InterPro" id="IPR013830">
    <property type="entry name" value="SGNH_hydro"/>
</dbReference>
<dbReference type="Proteomes" id="UP001235840">
    <property type="component" value="Unassembled WGS sequence"/>
</dbReference>
<dbReference type="Pfam" id="PF13472">
    <property type="entry name" value="Lipase_GDSL_2"/>
    <property type="match status" value="1"/>
</dbReference>
<comment type="caution">
    <text evidence="4">The sequence shown here is derived from an EMBL/GenBank/DDBJ whole genome shotgun (WGS) entry which is preliminary data.</text>
</comment>
<dbReference type="RefSeq" id="WP_307391351.1">
    <property type="nucleotide sequence ID" value="NZ_BAAADK010000010.1"/>
</dbReference>
<evidence type="ECO:0000259" key="3">
    <source>
        <dbReference type="Pfam" id="PF13472"/>
    </source>
</evidence>
<dbReference type="Gene3D" id="3.40.50.1110">
    <property type="entry name" value="SGNH hydrolase"/>
    <property type="match status" value="1"/>
</dbReference>
<evidence type="ECO:0000313" key="5">
    <source>
        <dbReference type="Proteomes" id="UP001235840"/>
    </source>
</evidence>